<reference evidence="1" key="1">
    <citation type="submission" date="2021-06" db="EMBL/GenBank/DDBJ databases">
        <authorList>
            <person name="Kallberg Y."/>
            <person name="Tangrot J."/>
            <person name="Rosling A."/>
        </authorList>
    </citation>
    <scope>NUCLEOTIDE SEQUENCE</scope>
    <source>
        <strain evidence="1">FL966</strain>
    </source>
</reference>
<evidence type="ECO:0000313" key="1">
    <source>
        <dbReference type="EMBL" id="CAG8639296.1"/>
    </source>
</evidence>
<name>A0A9N9DLD7_9GLOM</name>
<gene>
    <name evidence="1" type="ORF">CPELLU_LOCUS8774</name>
</gene>
<sequence>MLSLNEIIVDITAHVPDDVNITPPPFNKSHDLVTAVTLAYLLLSRTMRLRNRIKTLVYAYYIGMLFANVTSDQRTQMCRTLTPHYYLMAIKIYDVFAPRGVHQIYETSRVTFQDFRRITSEEAWQLV</sequence>
<evidence type="ECO:0000313" key="2">
    <source>
        <dbReference type="Proteomes" id="UP000789759"/>
    </source>
</evidence>
<accession>A0A9N9DLD7</accession>
<feature type="non-terminal residue" evidence="1">
    <location>
        <position position="127"/>
    </location>
</feature>
<dbReference type="EMBL" id="CAJVQA010006371">
    <property type="protein sequence ID" value="CAG8639296.1"/>
    <property type="molecule type" value="Genomic_DNA"/>
</dbReference>
<organism evidence="1 2">
    <name type="scientific">Cetraspora pellucida</name>
    <dbReference type="NCBI Taxonomy" id="1433469"/>
    <lineage>
        <taxon>Eukaryota</taxon>
        <taxon>Fungi</taxon>
        <taxon>Fungi incertae sedis</taxon>
        <taxon>Mucoromycota</taxon>
        <taxon>Glomeromycotina</taxon>
        <taxon>Glomeromycetes</taxon>
        <taxon>Diversisporales</taxon>
        <taxon>Gigasporaceae</taxon>
        <taxon>Cetraspora</taxon>
    </lineage>
</organism>
<dbReference type="OrthoDB" id="2333764at2759"/>
<dbReference type="AlphaFoldDB" id="A0A9N9DLD7"/>
<proteinExistence type="predicted"/>
<comment type="caution">
    <text evidence="1">The sequence shown here is derived from an EMBL/GenBank/DDBJ whole genome shotgun (WGS) entry which is preliminary data.</text>
</comment>
<protein>
    <submittedName>
        <fullName evidence="1">5149_t:CDS:1</fullName>
    </submittedName>
</protein>
<dbReference type="Proteomes" id="UP000789759">
    <property type="component" value="Unassembled WGS sequence"/>
</dbReference>
<keyword evidence="2" id="KW-1185">Reference proteome</keyword>